<comment type="caution">
    <text evidence="1">The sequence shown here is derived from an EMBL/GenBank/DDBJ whole genome shotgun (WGS) entry which is preliminary data.</text>
</comment>
<organism evidence="1 2">
    <name type="scientific">Polyplax serrata</name>
    <name type="common">Common mouse louse</name>
    <dbReference type="NCBI Taxonomy" id="468196"/>
    <lineage>
        <taxon>Eukaryota</taxon>
        <taxon>Metazoa</taxon>
        <taxon>Ecdysozoa</taxon>
        <taxon>Arthropoda</taxon>
        <taxon>Hexapoda</taxon>
        <taxon>Insecta</taxon>
        <taxon>Pterygota</taxon>
        <taxon>Neoptera</taxon>
        <taxon>Paraneoptera</taxon>
        <taxon>Psocodea</taxon>
        <taxon>Troctomorpha</taxon>
        <taxon>Phthiraptera</taxon>
        <taxon>Anoplura</taxon>
        <taxon>Polyplacidae</taxon>
        <taxon>Polyplax</taxon>
    </lineage>
</organism>
<dbReference type="Proteomes" id="UP001372834">
    <property type="component" value="Unassembled WGS sequence"/>
</dbReference>
<evidence type="ECO:0000313" key="2">
    <source>
        <dbReference type="Proteomes" id="UP001372834"/>
    </source>
</evidence>
<protein>
    <submittedName>
        <fullName evidence="1">Uncharacterized protein</fullName>
    </submittedName>
</protein>
<proteinExistence type="predicted"/>
<dbReference type="AlphaFoldDB" id="A0AAN8Q2I5"/>
<evidence type="ECO:0000313" key="1">
    <source>
        <dbReference type="EMBL" id="KAK6631838.1"/>
    </source>
</evidence>
<dbReference type="EMBL" id="JAWJWE010000008">
    <property type="protein sequence ID" value="KAK6631838.1"/>
    <property type="molecule type" value="Genomic_DNA"/>
</dbReference>
<accession>A0AAN8Q2I5</accession>
<gene>
    <name evidence="1" type="ORF">RUM43_013904</name>
</gene>
<reference evidence="1 2" key="1">
    <citation type="submission" date="2023-10" db="EMBL/GenBank/DDBJ databases">
        <title>Genomes of two closely related lineages of the louse Polyplax serrata with different host specificities.</title>
        <authorList>
            <person name="Martinu J."/>
            <person name="Tarabai H."/>
            <person name="Stefka J."/>
            <person name="Hypsa V."/>
        </authorList>
    </citation>
    <scope>NUCLEOTIDE SEQUENCE [LARGE SCALE GENOMIC DNA]</scope>
    <source>
        <strain evidence="1">HR10_N</strain>
    </source>
</reference>
<sequence>MLTPVPVFEWTMSNMAVIIINDRKNSITATVTIVDKDSPKTIKADVRKEYSLNLMKCIACDDQDEAIQETKRL</sequence>
<name>A0AAN8Q2I5_POLSC</name>